<feature type="compositionally biased region" description="Basic and acidic residues" evidence="17">
    <location>
        <begin position="639"/>
        <end position="652"/>
    </location>
</feature>
<dbReference type="GeneID" id="106062384"/>
<evidence type="ECO:0000256" key="15">
    <source>
        <dbReference type="ARBA" id="ARBA00048954"/>
    </source>
</evidence>
<dbReference type="GO" id="GO:0005524">
    <property type="term" value="F:ATP binding"/>
    <property type="evidence" value="ECO:0007669"/>
    <property type="project" value="UniProtKB-KW"/>
</dbReference>
<keyword evidence="4" id="KW-0999">Mitochondrion inner membrane</keyword>
<evidence type="ECO:0000256" key="11">
    <source>
        <dbReference type="ARBA" id="ARBA00023136"/>
    </source>
</evidence>
<name>A0A9W2YKI4_BIOGL</name>
<reference evidence="20" key="1">
    <citation type="submission" date="2025-08" db="UniProtKB">
        <authorList>
            <consortium name="RefSeq"/>
        </authorList>
    </citation>
    <scope>IDENTIFICATION</scope>
</reference>
<feature type="domain" description="SF4 helicase" evidence="18">
    <location>
        <begin position="370"/>
        <end position="622"/>
    </location>
</feature>
<dbReference type="PANTHER" id="PTHR12873:SF0">
    <property type="entry name" value="TWINKLE MTDNA HELICASE"/>
    <property type="match status" value="1"/>
</dbReference>
<gene>
    <name evidence="20" type="primary">LOC106062384</name>
</gene>
<dbReference type="GO" id="GO:0042645">
    <property type="term" value="C:mitochondrial nucleoid"/>
    <property type="evidence" value="ECO:0007669"/>
    <property type="project" value="UniProtKB-SubCell"/>
</dbReference>
<dbReference type="InterPro" id="IPR027032">
    <property type="entry name" value="Twinkle-like"/>
</dbReference>
<dbReference type="Proteomes" id="UP001165740">
    <property type="component" value="Chromosome 12"/>
</dbReference>
<keyword evidence="7" id="KW-0067">ATP-binding</keyword>
<evidence type="ECO:0000256" key="8">
    <source>
        <dbReference type="ARBA" id="ARBA00022946"/>
    </source>
</evidence>
<dbReference type="Gene3D" id="3.40.1360.10">
    <property type="match status" value="1"/>
</dbReference>
<organism evidence="19 20">
    <name type="scientific">Biomphalaria glabrata</name>
    <name type="common">Bloodfluke planorb</name>
    <name type="synonym">Freshwater snail</name>
    <dbReference type="NCBI Taxonomy" id="6526"/>
    <lineage>
        <taxon>Eukaryota</taxon>
        <taxon>Metazoa</taxon>
        <taxon>Spiralia</taxon>
        <taxon>Lophotrochozoa</taxon>
        <taxon>Mollusca</taxon>
        <taxon>Gastropoda</taxon>
        <taxon>Heterobranchia</taxon>
        <taxon>Euthyneura</taxon>
        <taxon>Panpulmonata</taxon>
        <taxon>Hygrophila</taxon>
        <taxon>Lymnaeoidea</taxon>
        <taxon>Planorbidae</taxon>
        <taxon>Biomphalaria</taxon>
    </lineage>
</organism>
<dbReference type="GO" id="GO:0006264">
    <property type="term" value="P:mitochondrial DNA replication"/>
    <property type="evidence" value="ECO:0007669"/>
    <property type="project" value="TreeGrafter"/>
</dbReference>
<dbReference type="InterPro" id="IPR027417">
    <property type="entry name" value="P-loop_NTPase"/>
</dbReference>
<dbReference type="SUPFAM" id="SSF52540">
    <property type="entry name" value="P-loop containing nucleoside triphosphate hydrolases"/>
    <property type="match status" value="1"/>
</dbReference>
<dbReference type="EC" id="5.6.2.3" evidence="14"/>
<keyword evidence="12" id="KW-0413">Isomerase</keyword>
<evidence type="ECO:0000256" key="14">
    <source>
        <dbReference type="ARBA" id="ARBA00044969"/>
    </source>
</evidence>
<comment type="catalytic activity">
    <reaction evidence="15">
        <text>ATP + H2O = ADP + phosphate + H(+)</text>
        <dbReference type="Rhea" id="RHEA:13065"/>
        <dbReference type="ChEBI" id="CHEBI:15377"/>
        <dbReference type="ChEBI" id="CHEBI:15378"/>
        <dbReference type="ChEBI" id="CHEBI:30616"/>
        <dbReference type="ChEBI" id="CHEBI:43474"/>
        <dbReference type="ChEBI" id="CHEBI:456216"/>
        <dbReference type="EC" id="5.6.2.3"/>
    </reaction>
</comment>
<dbReference type="RefSeq" id="XP_055863232.1">
    <property type="nucleotide sequence ID" value="XM_056007257.1"/>
</dbReference>
<feature type="compositionally biased region" description="Basic and acidic residues" evidence="17">
    <location>
        <begin position="616"/>
        <end position="628"/>
    </location>
</feature>
<accession>A0A9W2YKI4</accession>
<dbReference type="Pfam" id="PF13481">
    <property type="entry name" value="AAA_25"/>
    <property type="match status" value="1"/>
</dbReference>
<dbReference type="OMA" id="ANTMFGL"/>
<feature type="region of interest" description="Disordered" evidence="17">
    <location>
        <begin position="616"/>
        <end position="652"/>
    </location>
</feature>
<keyword evidence="3" id="KW-0547">Nucleotide-binding</keyword>
<dbReference type="Gene3D" id="3.40.50.300">
    <property type="entry name" value="P-loop containing nucleotide triphosphate hydrolases"/>
    <property type="match status" value="1"/>
</dbReference>
<sequence length="652" mass="73724">MHPLQLTASLNTCLRYRCKSIGAKIFHRTFTKEAENGGNLPVSAPIIQQVLIDMKMPLEIGNAMIITQCPKIFRTAQAGNYNKVYINSISGHFVCEHCNKQGSWSDLQDNLTMIKTQKRKSTFECFKDLENVKPYLVDSSQAKDTWNSCVPFGDLEVEEATKVKEMFGLENLSVETLDRFGVRCDPKQQVVVFPSLVNNVITGVKKLTFHSNVDEASQNIRETYIPRSGPTSLFGLNTVDTSVTEVILTSSEIDAMTVYQETKKPAISLPRGFSSLPQEALPCLERFKVIVLWFGDDIRAWEMAKHFSKKLNSKRCHVIRPSLEEPGPVTAYAQGIKLTSVLNKARPISHDSIVNLSHLKQEILAQLMHTDHVAGVKWKRYPVLNKLLKGHRRGELTVFTGPTGSGKTTFISEYSLDLCMQGVNTLWGSFEINNVKLGKMMLTQFALKNLTKHLDMFDYYADQFMTLPMHFMTFHGQESLKKVLDTMSHAVYVHDIGHVILDNLQFMMGVSGSEWSDRFMKQDTMISAFRKFATNMNCHVTLVIHPRKEKDGDDLTTASVFGTAKATQEADNVLILQDKRLTSIRGKKYLQVTKNRHDGELGIMLLKFDKETLSFAMRPDKEKKKSEQDGGAEVEDGGEENKEEKKPDEEEL</sequence>
<dbReference type="CDD" id="cd01122">
    <property type="entry name" value="Twinkle_C"/>
    <property type="match status" value="1"/>
</dbReference>
<dbReference type="FunFam" id="3.40.50.300:FF:000845">
    <property type="entry name" value="Mitochondrial helicase twinkle"/>
    <property type="match status" value="1"/>
</dbReference>
<evidence type="ECO:0000256" key="2">
    <source>
        <dbReference type="ARBA" id="ARBA00004637"/>
    </source>
</evidence>
<protein>
    <recommendedName>
        <fullName evidence="14">DNA 5'-3' helicase</fullName>
        <ecNumber evidence="14">5.6.2.3</ecNumber>
    </recommendedName>
    <alternativeName>
        <fullName evidence="16">Twinkle protein, mitochondrial</fullName>
    </alternativeName>
</protein>
<keyword evidence="10" id="KW-0496">Mitochondrion</keyword>
<evidence type="ECO:0000256" key="16">
    <source>
        <dbReference type="ARBA" id="ARBA00075597"/>
    </source>
</evidence>
<keyword evidence="11" id="KW-0472">Membrane</keyword>
<evidence type="ECO:0000256" key="1">
    <source>
        <dbReference type="ARBA" id="ARBA00004436"/>
    </source>
</evidence>
<evidence type="ECO:0000256" key="12">
    <source>
        <dbReference type="ARBA" id="ARBA00023235"/>
    </source>
</evidence>
<dbReference type="GO" id="GO:0003697">
    <property type="term" value="F:single-stranded DNA binding"/>
    <property type="evidence" value="ECO:0007669"/>
    <property type="project" value="InterPro"/>
</dbReference>
<dbReference type="PROSITE" id="PS51199">
    <property type="entry name" value="SF4_HELICASE"/>
    <property type="match status" value="1"/>
</dbReference>
<keyword evidence="13" id="KW-1135">Mitochondrion nucleoid</keyword>
<dbReference type="SUPFAM" id="SSF56731">
    <property type="entry name" value="DNA primase core"/>
    <property type="match status" value="1"/>
</dbReference>
<evidence type="ECO:0000256" key="13">
    <source>
        <dbReference type="ARBA" id="ARBA00023271"/>
    </source>
</evidence>
<comment type="subcellular location">
    <subcellularLocation>
        <location evidence="2">Mitochondrion inner membrane</location>
        <topology evidence="2">Peripheral membrane protein</topology>
    </subcellularLocation>
    <subcellularLocation>
        <location evidence="1">Mitochondrion matrix</location>
        <location evidence="1">Mitochondrion nucleoid</location>
    </subcellularLocation>
</comment>
<evidence type="ECO:0000259" key="18">
    <source>
        <dbReference type="PROSITE" id="PS51199"/>
    </source>
</evidence>
<dbReference type="OrthoDB" id="275278at2759"/>
<evidence type="ECO:0000256" key="10">
    <source>
        <dbReference type="ARBA" id="ARBA00023128"/>
    </source>
</evidence>
<dbReference type="AlphaFoldDB" id="A0A9W2YKI4"/>
<dbReference type="CDD" id="cd01029">
    <property type="entry name" value="TOPRIM_primases"/>
    <property type="match status" value="1"/>
</dbReference>
<dbReference type="GO" id="GO:0016787">
    <property type="term" value="F:hydrolase activity"/>
    <property type="evidence" value="ECO:0007669"/>
    <property type="project" value="UniProtKB-KW"/>
</dbReference>
<evidence type="ECO:0000256" key="7">
    <source>
        <dbReference type="ARBA" id="ARBA00022840"/>
    </source>
</evidence>
<evidence type="ECO:0000256" key="9">
    <source>
        <dbReference type="ARBA" id="ARBA00023121"/>
    </source>
</evidence>
<dbReference type="GO" id="GO:0043139">
    <property type="term" value="F:5'-3' DNA helicase activity"/>
    <property type="evidence" value="ECO:0007669"/>
    <property type="project" value="UniProtKB-EC"/>
</dbReference>
<dbReference type="PANTHER" id="PTHR12873">
    <property type="entry name" value="T7-LIKE MITOCHONDRIAL DNA HELICASE"/>
    <property type="match status" value="1"/>
</dbReference>
<evidence type="ECO:0000256" key="17">
    <source>
        <dbReference type="SAM" id="MobiDB-lite"/>
    </source>
</evidence>
<evidence type="ECO:0000256" key="4">
    <source>
        <dbReference type="ARBA" id="ARBA00022792"/>
    </source>
</evidence>
<dbReference type="InterPro" id="IPR034154">
    <property type="entry name" value="TOPRIM_DnaG/twinkle"/>
</dbReference>
<evidence type="ECO:0000313" key="20">
    <source>
        <dbReference type="RefSeq" id="XP_055863232.1"/>
    </source>
</evidence>
<proteinExistence type="predicted"/>
<dbReference type="InterPro" id="IPR007694">
    <property type="entry name" value="DNA_helicase_DnaB-like_C"/>
</dbReference>
<evidence type="ECO:0000256" key="6">
    <source>
        <dbReference type="ARBA" id="ARBA00022806"/>
    </source>
</evidence>
<keyword evidence="8" id="KW-0809">Transit peptide</keyword>
<evidence type="ECO:0000256" key="3">
    <source>
        <dbReference type="ARBA" id="ARBA00022741"/>
    </source>
</evidence>
<keyword evidence="6" id="KW-0347">Helicase</keyword>
<dbReference type="GO" id="GO:0005743">
    <property type="term" value="C:mitochondrial inner membrane"/>
    <property type="evidence" value="ECO:0007669"/>
    <property type="project" value="UniProtKB-SubCell"/>
</dbReference>
<keyword evidence="5" id="KW-0378">Hydrolase</keyword>
<evidence type="ECO:0000256" key="5">
    <source>
        <dbReference type="ARBA" id="ARBA00022801"/>
    </source>
</evidence>
<dbReference type="GO" id="GO:0008289">
    <property type="term" value="F:lipid binding"/>
    <property type="evidence" value="ECO:0007669"/>
    <property type="project" value="UniProtKB-KW"/>
</dbReference>
<keyword evidence="19" id="KW-1185">Reference proteome</keyword>
<evidence type="ECO:0000313" key="19">
    <source>
        <dbReference type="Proteomes" id="UP001165740"/>
    </source>
</evidence>
<keyword evidence="9" id="KW-0446">Lipid-binding</keyword>